<dbReference type="RefSeq" id="WP_191729708.1">
    <property type="nucleotide sequence ID" value="NZ_JACSQJ010000006.1"/>
</dbReference>
<name>A0ABR8UKE5_9GAMM</name>
<keyword evidence="3" id="KW-1185">Reference proteome</keyword>
<keyword evidence="1" id="KW-0812">Transmembrane</keyword>
<evidence type="ECO:0000313" key="2">
    <source>
        <dbReference type="EMBL" id="MBD7988507.1"/>
    </source>
</evidence>
<keyword evidence="1" id="KW-1133">Transmembrane helix</keyword>
<organism evidence="2 3">
    <name type="scientific">Luteimonas colneyensis</name>
    <dbReference type="NCBI Taxonomy" id="2762230"/>
    <lineage>
        <taxon>Bacteria</taxon>
        <taxon>Pseudomonadati</taxon>
        <taxon>Pseudomonadota</taxon>
        <taxon>Gammaproteobacteria</taxon>
        <taxon>Lysobacterales</taxon>
        <taxon>Lysobacteraceae</taxon>
        <taxon>Luteimonas</taxon>
    </lineage>
</organism>
<keyword evidence="2" id="KW-0489">Methyltransferase</keyword>
<keyword evidence="1" id="KW-0472">Membrane</keyword>
<comment type="caution">
    <text evidence="2">The sequence shown here is derived from an EMBL/GenBank/DDBJ whole genome shotgun (WGS) entry which is preliminary data.</text>
</comment>
<dbReference type="GO" id="GO:0032259">
    <property type="term" value="P:methylation"/>
    <property type="evidence" value="ECO:0007669"/>
    <property type="project" value="UniProtKB-KW"/>
</dbReference>
<dbReference type="Proteomes" id="UP000647183">
    <property type="component" value="Unassembled WGS sequence"/>
</dbReference>
<dbReference type="Pfam" id="PF13578">
    <property type="entry name" value="Methyltransf_24"/>
    <property type="match status" value="1"/>
</dbReference>
<protein>
    <submittedName>
        <fullName evidence="2">Class I SAM-dependent methyltransferase</fullName>
    </submittedName>
</protein>
<dbReference type="GO" id="GO:0008168">
    <property type="term" value="F:methyltransferase activity"/>
    <property type="evidence" value="ECO:0007669"/>
    <property type="project" value="UniProtKB-KW"/>
</dbReference>
<sequence length="405" mass="42920">MNAWRVCALGLLAIGAVALLAGAVLALPLLAAAAIVFLVAGLALVGYMLSRQMRHVIGQQERSLEALARAEAALQGMAALRQSSGRLETAVSRLAGIEGALAGRIQDVVRSAAAARAEDSAARRVDQRDISRQLADLQGLVAEHGELLGAQGLDVQTSLRVGRNVLRISKEIAEHQPVESRLRRNLEKAVNDASGGVTRSVEALMQLHALPGAGLSPLLGGWAMEPVAVHALLDVISQWSGPRVVELGSGTSTVWIARMLKSMGAGRVDSLDHEWQYAEATRRALEREGLQAWAQVHHAPIVDVEVADEVYPWYSLADAALPETIDVLIVDGPPAALGERARFPALPALAGRLRQGSVLVIDDAGRPDEAEIIGCWRDLACVQLAEPVSLGPRTVALTVLSNAPD</sequence>
<dbReference type="SUPFAM" id="SSF53335">
    <property type="entry name" value="S-adenosyl-L-methionine-dependent methyltransferases"/>
    <property type="match status" value="1"/>
</dbReference>
<keyword evidence="2" id="KW-0808">Transferase</keyword>
<accession>A0ABR8UKE5</accession>
<dbReference type="Gene3D" id="3.40.50.150">
    <property type="entry name" value="Vaccinia Virus protein VP39"/>
    <property type="match status" value="1"/>
</dbReference>
<dbReference type="EMBL" id="JACSQJ010000006">
    <property type="protein sequence ID" value="MBD7988507.1"/>
    <property type="molecule type" value="Genomic_DNA"/>
</dbReference>
<evidence type="ECO:0000256" key="1">
    <source>
        <dbReference type="SAM" id="Phobius"/>
    </source>
</evidence>
<dbReference type="InterPro" id="IPR029063">
    <property type="entry name" value="SAM-dependent_MTases_sf"/>
</dbReference>
<feature type="transmembrane region" description="Helical" evidence="1">
    <location>
        <begin position="32"/>
        <end position="50"/>
    </location>
</feature>
<reference evidence="2 3" key="1">
    <citation type="submission" date="2020-08" db="EMBL/GenBank/DDBJ databases">
        <title>A Genomic Blueprint of the Chicken Gut Microbiome.</title>
        <authorList>
            <person name="Gilroy R."/>
            <person name="Ravi A."/>
            <person name="Getino M."/>
            <person name="Pursley I."/>
            <person name="Horton D.L."/>
            <person name="Alikhan N.-F."/>
            <person name="Baker D."/>
            <person name="Gharbi K."/>
            <person name="Hall N."/>
            <person name="Watson M."/>
            <person name="Adriaenssens E.M."/>
            <person name="Foster-Nyarko E."/>
            <person name="Jarju S."/>
            <person name="Secka A."/>
            <person name="Antonio M."/>
            <person name="Oren A."/>
            <person name="Chaudhuri R."/>
            <person name="La Ragione R.M."/>
            <person name="Hildebrand F."/>
            <person name="Pallen M.J."/>
        </authorList>
    </citation>
    <scope>NUCLEOTIDE SEQUENCE [LARGE SCALE GENOMIC DNA]</scope>
    <source>
        <strain evidence="2 3">Sa2BVA3</strain>
    </source>
</reference>
<evidence type="ECO:0000313" key="3">
    <source>
        <dbReference type="Proteomes" id="UP000647183"/>
    </source>
</evidence>
<proteinExistence type="predicted"/>
<gene>
    <name evidence="2" type="ORF">H9645_10770</name>
</gene>